<dbReference type="SUPFAM" id="SSF51197">
    <property type="entry name" value="Clavaminate synthase-like"/>
    <property type="match status" value="1"/>
</dbReference>
<protein>
    <submittedName>
        <fullName evidence="7">Isopenicillin N synthase-like dioxygenase</fullName>
    </submittedName>
</protein>
<dbReference type="Pfam" id="PF14226">
    <property type="entry name" value="DIOX_N"/>
    <property type="match status" value="1"/>
</dbReference>
<evidence type="ECO:0000256" key="5">
    <source>
        <dbReference type="RuleBase" id="RU003682"/>
    </source>
</evidence>
<gene>
    <name evidence="7" type="ORF">C7455_10258</name>
</gene>
<dbReference type="Proteomes" id="UP000245708">
    <property type="component" value="Unassembled WGS sequence"/>
</dbReference>
<dbReference type="PROSITE" id="PS51471">
    <property type="entry name" value="FE2OG_OXY"/>
    <property type="match status" value="1"/>
</dbReference>
<dbReference type="PANTHER" id="PTHR10209:SF881">
    <property type="entry name" value="FI07970P-RELATED"/>
    <property type="match status" value="1"/>
</dbReference>
<feature type="domain" description="Fe2OG dioxygenase" evidence="6">
    <location>
        <begin position="168"/>
        <end position="268"/>
    </location>
</feature>
<dbReference type="InterPro" id="IPR044861">
    <property type="entry name" value="IPNS-like_FE2OG_OXY"/>
</dbReference>
<keyword evidence="3 5" id="KW-0560">Oxidoreductase</keyword>
<dbReference type="OrthoDB" id="21825at2"/>
<dbReference type="GO" id="GO:0046872">
    <property type="term" value="F:metal ion binding"/>
    <property type="evidence" value="ECO:0007669"/>
    <property type="project" value="UniProtKB-KW"/>
</dbReference>
<evidence type="ECO:0000256" key="4">
    <source>
        <dbReference type="ARBA" id="ARBA00023004"/>
    </source>
</evidence>
<comment type="caution">
    <text evidence="7">The sequence shown here is derived from an EMBL/GenBank/DDBJ whole genome shotgun (WGS) entry which is preliminary data.</text>
</comment>
<dbReference type="AlphaFoldDB" id="A0A316GKP4"/>
<organism evidence="7 8">
    <name type="scientific">Roseicyclus mahoneyensis</name>
    <dbReference type="NCBI Taxonomy" id="164332"/>
    <lineage>
        <taxon>Bacteria</taxon>
        <taxon>Pseudomonadati</taxon>
        <taxon>Pseudomonadota</taxon>
        <taxon>Alphaproteobacteria</taxon>
        <taxon>Rhodobacterales</taxon>
        <taxon>Roseobacteraceae</taxon>
        <taxon>Roseicyclus</taxon>
    </lineage>
</organism>
<evidence type="ECO:0000313" key="8">
    <source>
        <dbReference type="Proteomes" id="UP000245708"/>
    </source>
</evidence>
<evidence type="ECO:0000256" key="1">
    <source>
        <dbReference type="ARBA" id="ARBA00008056"/>
    </source>
</evidence>
<sequence length="311" mass="33793">MIPVLDFKRFSGGTDRAGFVADLGTAARGPGFFLLTGHGIDPDLQARVLEQADAFFSLPMAQKQKISILNTPHYRGWAHDGLESLDETSGVKDRKESFNIGLDLPADDPRVLAGAPFRGVNQWPDLPGFRETMLAYYDAALDLGVRLSRAIALDLGLPEDHFDDLFHDPLAALRVLHYPPATGALGEIGAGAHSDYGVITLLMTDGEPGLQVRTRGGDWMDVPHVAGAYVVNIGDCLMRWTNDIYVSTPHRVLPPRRQRRSVAMFVEANPDVVVAALPGTGVPKYPPIRAADYLQSRLDATYNEPVKGGAV</sequence>
<dbReference type="EMBL" id="QGGW01000002">
    <property type="protein sequence ID" value="PWK61372.1"/>
    <property type="molecule type" value="Genomic_DNA"/>
</dbReference>
<comment type="similarity">
    <text evidence="1 5">Belongs to the iron/ascorbate-dependent oxidoreductase family.</text>
</comment>
<dbReference type="Gene3D" id="2.60.120.330">
    <property type="entry name" value="B-lactam Antibiotic, Isopenicillin N Synthase, Chain"/>
    <property type="match status" value="1"/>
</dbReference>
<dbReference type="Pfam" id="PF03171">
    <property type="entry name" value="2OG-FeII_Oxy"/>
    <property type="match status" value="1"/>
</dbReference>
<keyword evidence="2 5" id="KW-0479">Metal-binding</keyword>
<name>A0A316GKP4_9RHOB</name>
<dbReference type="InterPro" id="IPR027443">
    <property type="entry name" value="IPNS-like_sf"/>
</dbReference>
<keyword evidence="8" id="KW-1185">Reference proteome</keyword>
<keyword evidence="7" id="KW-0223">Dioxygenase</keyword>
<evidence type="ECO:0000313" key="7">
    <source>
        <dbReference type="EMBL" id="PWK61372.1"/>
    </source>
</evidence>
<evidence type="ECO:0000259" key="6">
    <source>
        <dbReference type="PROSITE" id="PS51471"/>
    </source>
</evidence>
<dbReference type="GO" id="GO:0051213">
    <property type="term" value="F:dioxygenase activity"/>
    <property type="evidence" value="ECO:0007669"/>
    <property type="project" value="UniProtKB-KW"/>
</dbReference>
<reference evidence="7 8" key="1">
    <citation type="submission" date="2018-05" db="EMBL/GenBank/DDBJ databases">
        <title>Genomic Encyclopedia of Type Strains, Phase IV (KMG-IV): sequencing the most valuable type-strain genomes for metagenomic binning, comparative biology and taxonomic classification.</title>
        <authorList>
            <person name="Goeker M."/>
        </authorList>
    </citation>
    <scope>NUCLEOTIDE SEQUENCE [LARGE SCALE GENOMIC DNA]</scope>
    <source>
        <strain evidence="7 8">DSM 16097</strain>
    </source>
</reference>
<dbReference type="PANTHER" id="PTHR10209">
    <property type="entry name" value="OXIDOREDUCTASE, 2OG-FE II OXYGENASE FAMILY PROTEIN"/>
    <property type="match status" value="1"/>
</dbReference>
<dbReference type="InterPro" id="IPR026992">
    <property type="entry name" value="DIOX_N"/>
</dbReference>
<dbReference type="InterPro" id="IPR005123">
    <property type="entry name" value="Oxoglu/Fe-dep_dioxygenase_dom"/>
</dbReference>
<dbReference type="PRINTS" id="PR00682">
    <property type="entry name" value="IPNSYNTHASE"/>
</dbReference>
<evidence type="ECO:0000256" key="3">
    <source>
        <dbReference type="ARBA" id="ARBA00023002"/>
    </source>
</evidence>
<accession>A0A316GKP4</accession>
<keyword evidence="4 5" id="KW-0408">Iron</keyword>
<evidence type="ECO:0000256" key="2">
    <source>
        <dbReference type="ARBA" id="ARBA00022723"/>
    </source>
</evidence>
<proteinExistence type="inferred from homology"/>
<dbReference type="RefSeq" id="WP_109666288.1">
    <property type="nucleotide sequence ID" value="NZ_QGGW01000002.1"/>
</dbReference>